<evidence type="ECO:0000256" key="5">
    <source>
        <dbReference type="ARBA" id="ARBA00023136"/>
    </source>
</evidence>
<sequence length="102" mass="11397">MKNKLYLLLSLLIVAVPLGLLSENPAWGEWEEDYYEKILGFIPTGIKNAHTLSSPLPDYSINGMNEVVSYYLSALLGLVLVYGIFYIFTKITAKKQDNHGSA</sequence>
<evidence type="ECO:0000313" key="8">
    <source>
        <dbReference type="EMBL" id="QOP43370.1"/>
    </source>
</evidence>
<evidence type="ECO:0000256" key="6">
    <source>
        <dbReference type="SAM" id="Phobius"/>
    </source>
</evidence>
<gene>
    <name evidence="8" type="ORF">FJR45_05155</name>
</gene>
<evidence type="ECO:0000256" key="1">
    <source>
        <dbReference type="ARBA" id="ARBA00004236"/>
    </source>
</evidence>
<dbReference type="RefSeq" id="WP_193151657.1">
    <property type="nucleotide sequence ID" value="NZ_CP041235.1"/>
</dbReference>
<dbReference type="GO" id="GO:0005886">
    <property type="term" value="C:plasma membrane"/>
    <property type="evidence" value="ECO:0007669"/>
    <property type="project" value="UniProtKB-SubCell"/>
</dbReference>
<dbReference type="EMBL" id="CP041235">
    <property type="protein sequence ID" value="QOP43370.1"/>
    <property type="molecule type" value="Genomic_DNA"/>
</dbReference>
<feature type="transmembrane region" description="Helical" evidence="6">
    <location>
        <begin position="68"/>
        <end position="88"/>
    </location>
</feature>
<evidence type="ECO:0000256" key="2">
    <source>
        <dbReference type="ARBA" id="ARBA00022475"/>
    </source>
</evidence>
<dbReference type="Pfam" id="PF13190">
    <property type="entry name" value="PDGLE"/>
    <property type="match status" value="1"/>
</dbReference>
<proteinExistence type="predicted"/>
<reference evidence="8 9" key="1">
    <citation type="submission" date="2019-06" db="EMBL/GenBank/DDBJ databases">
        <title>Sulfurimonas gotlandica sp. nov., a chemoautotrophic and psychrotolerant epsilonproteobacterium isolated from a pelagic redoxcline, and an emended description of the genus Sulfurimonas.</title>
        <authorList>
            <person name="Wang S."/>
            <person name="Jiang L."/>
            <person name="Shao Z."/>
        </authorList>
    </citation>
    <scope>NUCLEOTIDE SEQUENCE [LARGE SCALE GENOMIC DNA]</scope>
    <source>
        <strain evidence="8 9">S2-6</strain>
    </source>
</reference>
<accession>A0A7M1B160</accession>
<dbReference type="InterPro" id="IPR025937">
    <property type="entry name" value="PDGLE_dom"/>
</dbReference>
<keyword evidence="2" id="KW-1003">Cell membrane</keyword>
<keyword evidence="3 6" id="KW-0812">Transmembrane</keyword>
<dbReference type="Proteomes" id="UP000593719">
    <property type="component" value="Chromosome"/>
</dbReference>
<protein>
    <recommendedName>
        <fullName evidence="7">PDGLE domain-containing protein</fullName>
    </recommendedName>
</protein>
<evidence type="ECO:0000256" key="3">
    <source>
        <dbReference type="ARBA" id="ARBA00022692"/>
    </source>
</evidence>
<dbReference type="AlphaFoldDB" id="A0A7M1B160"/>
<name>A0A7M1B160_9BACT</name>
<organism evidence="8 9">
    <name type="scientific">Sulfurimonas sediminis</name>
    <dbReference type="NCBI Taxonomy" id="2590020"/>
    <lineage>
        <taxon>Bacteria</taxon>
        <taxon>Pseudomonadati</taxon>
        <taxon>Campylobacterota</taxon>
        <taxon>Epsilonproteobacteria</taxon>
        <taxon>Campylobacterales</taxon>
        <taxon>Sulfurimonadaceae</taxon>
        <taxon>Sulfurimonas</taxon>
    </lineage>
</organism>
<dbReference type="KEGG" id="ssei:FJR45_05155"/>
<evidence type="ECO:0000256" key="4">
    <source>
        <dbReference type="ARBA" id="ARBA00022989"/>
    </source>
</evidence>
<evidence type="ECO:0000259" key="7">
    <source>
        <dbReference type="Pfam" id="PF13190"/>
    </source>
</evidence>
<keyword evidence="5 6" id="KW-0472">Membrane</keyword>
<evidence type="ECO:0000313" key="9">
    <source>
        <dbReference type="Proteomes" id="UP000593719"/>
    </source>
</evidence>
<keyword evidence="4 6" id="KW-1133">Transmembrane helix</keyword>
<feature type="domain" description="PDGLE" evidence="7">
    <location>
        <begin position="6"/>
        <end position="92"/>
    </location>
</feature>
<comment type="subcellular location">
    <subcellularLocation>
        <location evidence="1">Cell membrane</location>
    </subcellularLocation>
</comment>
<keyword evidence="9" id="KW-1185">Reference proteome</keyword>